<feature type="transmembrane region" description="Helical" evidence="1">
    <location>
        <begin position="29"/>
        <end position="50"/>
    </location>
</feature>
<reference evidence="2 3" key="1">
    <citation type="submission" date="2024-04" db="EMBL/GenBank/DDBJ databases">
        <title>Genome assembly C_amara_ONT_v2.</title>
        <authorList>
            <person name="Yant L."/>
            <person name="Moore C."/>
            <person name="Slenker M."/>
        </authorList>
    </citation>
    <scope>NUCLEOTIDE SEQUENCE [LARGE SCALE GENOMIC DNA]</scope>
    <source>
        <tissue evidence="2">Leaf</tissue>
    </source>
</reference>
<proteinExistence type="predicted"/>
<evidence type="ECO:0000256" key="1">
    <source>
        <dbReference type="SAM" id="Phobius"/>
    </source>
</evidence>
<name>A0ABD0YZI2_CARAN</name>
<keyword evidence="3" id="KW-1185">Reference proteome</keyword>
<gene>
    <name evidence="2" type="ORF">V5N11_015832</name>
</gene>
<accession>A0ABD0YZI2</accession>
<keyword evidence="1" id="KW-0812">Transmembrane</keyword>
<dbReference type="Proteomes" id="UP001558713">
    <property type="component" value="Unassembled WGS sequence"/>
</dbReference>
<evidence type="ECO:0000313" key="2">
    <source>
        <dbReference type="EMBL" id="KAL1187871.1"/>
    </source>
</evidence>
<dbReference type="EMBL" id="JBANAX010000939">
    <property type="protein sequence ID" value="KAL1187871.1"/>
    <property type="molecule type" value="Genomic_DNA"/>
</dbReference>
<organism evidence="2 3">
    <name type="scientific">Cardamine amara subsp. amara</name>
    <dbReference type="NCBI Taxonomy" id="228776"/>
    <lineage>
        <taxon>Eukaryota</taxon>
        <taxon>Viridiplantae</taxon>
        <taxon>Streptophyta</taxon>
        <taxon>Embryophyta</taxon>
        <taxon>Tracheophyta</taxon>
        <taxon>Spermatophyta</taxon>
        <taxon>Magnoliopsida</taxon>
        <taxon>eudicotyledons</taxon>
        <taxon>Gunneridae</taxon>
        <taxon>Pentapetalae</taxon>
        <taxon>rosids</taxon>
        <taxon>malvids</taxon>
        <taxon>Brassicales</taxon>
        <taxon>Brassicaceae</taxon>
        <taxon>Cardamineae</taxon>
        <taxon>Cardamine</taxon>
    </lineage>
</organism>
<evidence type="ECO:0000313" key="3">
    <source>
        <dbReference type="Proteomes" id="UP001558713"/>
    </source>
</evidence>
<protein>
    <submittedName>
        <fullName evidence="2">F-box protein</fullName>
    </submittedName>
</protein>
<keyword evidence="1" id="KW-1133">Transmembrane helix</keyword>
<sequence length="124" mass="14186">MKRFRRKVTIGNTSKCVTRSKKRAESDPFYKFPLDLIIKILLINIVLFTISRGAMRNEIFHFSSEEDPSSAHHRVSCYTSKADDFSDFSPPIRGLICCLNNRGIDRIRSSRVMIGNPTTGQFIT</sequence>
<comment type="caution">
    <text evidence="2">The sequence shown here is derived from an EMBL/GenBank/DDBJ whole genome shotgun (WGS) entry which is preliminary data.</text>
</comment>
<dbReference type="AlphaFoldDB" id="A0ABD0YZI2"/>
<keyword evidence="1" id="KW-0472">Membrane</keyword>